<feature type="transmembrane region" description="Helical" evidence="1">
    <location>
        <begin position="46"/>
        <end position="65"/>
    </location>
</feature>
<dbReference type="InterPro" id="IPR036938">
    <property type="entry name" value="PAP2/HPO_sf"/>
</dbReference>
<feature type="transmembrane region" description="Helical" evidence="1">
    <location>
        <begin position="190"/>
        <end position="207"/>
    </location>
</feature>
<feature type="domain" description="Phosphatidic acid phosphatase type 2/haloperoxidase" evidence="2">
    <location>
        <begin position="120"/>
        <end position="205"/>
    </location>
</feature>
<dbReference type="Gene3D" id="1.20.144.10">
    <property type="entry name" value="Phosphatidic acid phosphatase type 2/haloperoxidase"/>
    <property type="match status" value="1"/>
</dbReference>
<dbReference type="AlphaFoldDB" id="D3R367"/>
<evidence type="ECO:0000259" key="2">
    <source>
        <dbReference type="Pfam" id="PF01569"/>
    </source>
</evidence>
<dbReference type="EMBL" id="CP001850">
    <property type="protein sequence ID" value="ADC91299.1"/>
    <property type="molecule type" value="Genomic_DNA"/>
</dbReference>
<keyword evidence="1" id="KW-1133">Transmembrane helix</keyword>
<evidence type="ECO:0000313" key="4">
    <source>
        <dbReference type="Proteomes" id="UP000008234"/>
    </source>
</evidence>
<dbReference type="HOGENOM" id="CLU_102949_2_0_9"/>
<gene>
    <name evidence="3" type="ordered locus">HMPREF0868_1364</name>
</gene>
<feature type="transmembrane region" description="Helical" evidence="1">
    <location>
        <begin position="131"/>
        <end position="151"/>
    </location>
</feature>
<keyword evidence="1" id="KW-0812">Transmembrane</keyword>
<dbReference type="SUPFAM" id="SSF48317">
    <property type="entry name" value="Acid phosphatase/Vanadium-dependent haloperoxidase"/>
    <property type="match status" value="1"/>
</dbReference>
<dbReference type="Pfam" id="PF01569">
    <property type="entry name" value="PAP2"/>
    <property type="match status" value="1"/>
</dbReference>
<feature type="transmembrane region" description="Helical" evidence="1">
    <location>
        <begin position="163"/>
        <end position="184"/>
    </location>
</feature>
<keyword evidence="4" id="KW-1185">Reference proteome</keyword>
<dbReference type="KEGG" id="clo:HMPREF0868_1364"/>
<protein>
    <submittedName>
        <fullName evidence="3">PAP2 family protein</fullName>
    </submittedName>
</protein>
<evidence type="ECO:0000313" key="3">
    <source>
        <dbReference type="EMBL" id="ADC91299.1"/>
    </source>
</evidence>
<dbReference type="STRING" id="699246.HMPREF0868_1364"/>
<dbReference type="RefSeq" id="WP_012992991.1">
    <property type="nucleotide sequence ID" value="NC_013895.2"/>
</dbReference>
<dbReference type="OrthoDB" id="9790723at2"/>
<keyword evidence="1" id="KW-0472">Membrane</keyword>
<accession>D3R367</accession>
<proteinExistence type="predicted"/>
<dbReference type="InterPro" id="IPR000326">
    <property type="entry name" value="PAP2/HPO"/>
</dbReference>
<dbReference type="eggNOG" id="COG0671">
    <property type="taxonomic scope" value="Bacteria"/>
</dbReference>
<dbReference type="Proteomes" id="UP000008234">
    <property type="component" value="Chromosome"/>
</dbReference>
<feature type="transmembrane region" description="Helical" evidence="1">
    <location>
        <begin position="77"/>
        <end position="99"/>
    </location>
</feature>
<evidence type="ECO:0000256" key="1">
    <source>
        <dbReference type="SAM" id="Phobius"/>
    </source>
</evidence>
<sequence>MLVTALFLLLLVSYALINRYNSTAGRDLAVLKWGVDDLTPFCPYMIYFYVSWYLQLALLAWHIWCNPTAKATHHFKLMVGISSLGMALAQVIFIVYPTWCSRENVDLSGVDPLTVLIFNRLHSADAPTNCWPSSHVLISALFAFYYTYYLVSTRLYGRGKTVVLCVLVWIWSIGIWLSTVFIKQHFWPDVVGGLVIAGLVILFERLYQCRRSRRI</sequence>
<organism evidence="3 4">
    <name type="scientific">Mageeibacillus indolicus (strain UPII9-5)</name>
    <name type="common">Clostridiales genomosp. BVAB3 (strain UPII9-5)</name>
    <dbReference type="NCBI Taxonomy" id="699246"/>
    <lineage>
        <taxon>Bacteria</taxon>
        <taxon>Bacillati</taxon>
        <taxon>Bacillota</taxon>
        <taxon>Clostridia</taxon>
        <taxon>Eubacteriales</taxon>
        <taxon>Oscillospiraceae</taxon>
        <taxon>Mageeibacillus</taxon>
    </lineage>
</organism>
<name>D3R367_MAGIU</name>
<reference evidence="4" key="1">
    <citation type="submission" date="2009-12" db="EMBL/GenBank/DDBJ databases">
        <title>Sequence of Clostridiales genomosp. BVAB3 str. UPII9-5.</title>
        <authorList>
            <person name="Madupu R."/>
            <person name="Durkin A.S."/>
            <person name="Torralba M."/>
            <person name="Methe B."/>
            <person name="Sutton G.G."/>
            <person name="Strausberg R.L."/>
            <person name="Nelson K.E."/>
        </authorList>
    </citation>
    <scope>NUCLEOTIDE SEQUENCE [LARGE SCALE GENOMIC DNA]</scope>
    <source>
        <strain evidence="4">UPII9-5</strain>
    </source>
</reference>